<sequence length="511" mass="56501">MSASRAVRASNALLRAVSAPSAARATKPVALLRESRRHFAASARTMSSFYQWEPECPSVKTEIPGPKAKAAIAELDEVFDTRSLNMLTDYAKSSGNYIADADGNVLLDVYAQIASIPIGYNNPALLKAARSDEMVNGLINRPALGNFPPTDWAHVLKSGILKVAPKGLNQVFTAMAGSDANETAYKAAFMWRRQKERGGAHVEFTDEEMSSAMNNKTPGASELSIMSFRTGFHGRLFGSLSTTRSKPIHKLDIPAFDWPQATFPQLKYPLDKHVAENAAAEKAALDEVEHLILNYHIPPCAVIVEPIQSEGGDNHASAAFFRGLREVTQKHGVLMIVDEVQTGVGATGRFWAHEHWDLPTPPDMVTFSKKAQTAGYYFGNPELRPNKPYRQFNTWMGDPARALLFRAIVDEVERLDLVKNTARVGDYLYERLEKLAAKYPGQFDNLRGKGMGTFIAFDNPRRDEFLARAKKLGVNVGGSGQAAVRLRPMLIFQEKHADILLETLEKIARSW</sequence>
<comment type="cofactor">
    <cofactor evidence="1">
        <name>pyridoxal 5'-phosphate</name>
        <dbReference type="ChEBI" id="CHEBI:597326"/>
    </cofactor>
</comment>
<dbReference type="EMBL" id="MU853406">
    <property type="protein sequence ID" value="KAK4135319.1"/>
    <property type="molecule type" value="Genomic_DNA"/>
</dbReference>
<dbReference type="GO" id="GO:0005739">
    <property type="term" value="C:mitochondrion"/>
    <property type="evidence" value="ECO:0007669"/>
    <property type="project" value="TreeGrafter"/>
</dbReference>
<dbReference type="InterPro" id="IPR004631">
    <property type="entry name" value="4NH2But_aminotransferase_euk"/>
</dbReference>
<reference evidence="12" key="2">
    <citation type="submission" date="2023-05" db="EMBL/GenBank/DDBJ databases">
        <authorList>
            <consortium name="Lawrence Berkeley National Laboratory"/>
            <person name="Steindorff A."/>
            <person name="Hensen N."/>
            <person name="Bonometti L."/>
            <person name="Westerberg I."/>
            <person name="Brannstrom I.O."/>
            <person name="Guillou S."/>
            <person name="Cros-Aarteil S."/>
            <person name="Calhoun S."/>
            <person name="Haridas S."/>
            <person name="Kuo A."/>
            <person name="Mondo S."/>
            <person name="Pangilinan J."/>
            <person name="Riley R."/>
            <person name="Labutti K."/>
            <person name="Andreopoulos B."/>
            <person name="Lipzen A."/>
            <person name="Chen C."/>
            <person name="Yanf M."/>
            <person name="Daum C."/>
            <person name="Ng V."/>
            <person name="Clum A."/>
            <person name="Ohm R."/>
            <person name="Martin F."/>
            <person name="Silar P."/>
            <person name="Natvig D."/>
            <person name="Lalanne C."/>
            <person name="Gautier V."/>
            <person name="Ament-Velasquez S.L."/>
            <person name="Kruys A."/>
            <person name="Hutchinson M.I."/>
            <person name="Powell A.J."/>
            <person name="Barry K."/>
            <person name="Miller A.N."/>
            <person name="Grigoriev I.V."/>
            <person name="Debuchy R."/>
            <person name="Gladieux P."/>
            <person name="Thoren M.H."/>
            <person name="Johannesson H."/>
        </authorList>
    </citation>
    <scope>NUCLEOTIDE SEQUENCE</scope>
    <source>
        <strain evidence="12">CBS 123565</strain>
    </source>
</reference>
<evidence type="ECO:0000313" key="13">
    <source>
        <dbReference type="Proteomes" id="UP001304895"/>
    </source>
</evidence>
<dbReference type="SUPFAM" id="SSF53383">
    <property type="entry name" value="PLP-dependent transferases"/>
    <property type="match status" value="1"/>
</dbReference>
<evidence type="ECO:0000256" key="5">
    <source>
        <dbReference type="ARBA" id="ARBA00022576"/>
    </source>
</evidence>
<dbReference type="PANTHER" id="PTHR43206">
    <property type="entry name" value="AMINOTRANSFERASE"/>
    <property type="match status" value="1"/>
</dbReference>
<dbReference type="Proteomes" id="UP001304895">
    <property type="component" value="Unassembled WGS sequence"/>
</dbReference>
<keyword evidence="5 12" id="KW-0032">Aminotransferase</keyword>
<dbReference type="InterPro" id="IPR015422">
    <property type="entry name" value="PyrdxlP-dep_Trfase_small"/>
</dbReference>
<evidence type="ECO:0000256" key="2">
    <source>
        <dbReference type="ARBA" id="ARBA00008954"/>
    </source>
</evidence>
<dbReference type="PIRSF" id="PIRSF000521">
    <property type="entry name" value="Transaminase_4ab_Lys_Orn"/>
    <property type="match status" value="1"/>
</dbReference>
<evidence type="ECO:0000256" key="11">
    <source>
        <dbReference type="RuleBase" id="RU003560"/>
    </source>
</evidence>
<comment type="similarity">
    <text evidence="2 11">Belongs to the class-III pyridoxal-phosphate-dependent aminotransferase family.</text>
</comment>
<dbReference type="PANTHER" id="PTHR43206:SF1">
    <property type="entry name" value="4-AMINOBUTYRATE AMINOTRANSFERASE, MITOCHONDRIAL"/>
    <property type="match status" value="1"/>
</dbReference>
<dbReference type="EC" id="2.6.1.19" evidence="3"/>
<dbReference type="GO" id="GO:0030170">
    <property type="term" value="F:pyridoxal phosphate binding"/>
    <property type="evidence" value="ECO:0007669"/>
    <property type="project" value="InterPro"/>
</dbReference>
<dbReference type="Gene3D" id="3.40.640.10">
    <property type="entry name" value="Type I PLP-dependent aspartate aminotransferase-like (Major domain)"/>
    <property type="match status" value="1"/>
</dbReference>
<evidence type="ECO:0000256" key="9">
    <source>
        <dbReference type="ARBA" id="ARBA00031787"/>
    </source>
</evidence>
<name>A0AAN6UM69_9PEZI</name>
<dbReference type="GO" id="GO:0009450">
    <property type="term" value="P:gamma-aminobutyric acid catabolic process"/>
    <property type="evidence" value="ECO:0007669"/>
    <property type="project" value="TreeGrafter"/>
</dbReference>
<reference evidence="12" key="1">
    <citation type="journal article" date="2023" name="Mol. Phylogenet. Evol.">
        <title>Genome-scale phylogeny and comparative genomics of the fungal order Sordariales.</title>
        <authorList>
            <person name="Hensen N."/>
            <person name="Bonometti L."/>
            <person name="Westerberg I."/>
            <person name="Brannstrom I.O."/>
            <person name="Guillou S."/>
            <person name="Cros-Aarteil S."/>
            <person name="Calhoun S."/>
            <person name="Haridas S."/>
            <person name="Kuo A."/>
            <person name="Mondo S."/>
            <person name="Pangilinan J."/>
            <person name="Riley R."/>
            <person name="LaButti K."/>
            <person name="Andreopoulos B."/>
            <person name="Lipzen A."/>
            <person name="Chen C."/>
            <person name="Yan M."/>
            <person name="Daum C."/>
            <person name="Ng V."/>
            <person name="Clum A."/>
            <person name="Steindorff A."/>
            <person name="Ohm R.A."/>
            <person name="Martin F."/>
            <person name="Silar P."/>
            <person name="Natvig D.O."/>
            <person name="Lalanne C."/>
            <person name="Gautier V."/>
            <person name="Ament-Velasquez S.L."/>
            <person name="Kruys A."/>
            <person name="Hutchinson M.I."/>
            <person name="Powell A.J."/>
            <person name="Barry K."/>
            <person name="Miller A.N."/>
            <person name="Grigoriev I.V."/>
            <person name="Debuchy R."/>
            <person name="Gladieux P."/>
            <person name="Hiltunen Thoren M."/>
            <person name="Johannesson H."/>
        </authorList>
    </citation>
    <scope>NUCLEOTIDE SEQUENCE</scope>
    <source>
        <strain evidence="12">CBS 123565</strain>
    </source>
</reference>
<comment type="catalytic activity">
    <reaction evidence="10">
        <text>4-aminobutanoate + 2-oxoglutarate = succinate semialdehyde + L-glutamate</text>
        <dbReference type="Rhea" id="RHEA:23352"/>
        <dbReference type="ChEBI" id="CHEBI:16810"/>
        <dbReference type="ChEBI" id="CHEBI:29985"/>
        <dbReference type="ChEBI" id="CHEBI:57706"/>
        <dbReference type="ChEBI" id="CHEBI:59888"/>
        <dbReference type="EC" id="2.6.1.19"/>
    </reaction>
</comment>
<comment type="caution">
    <text evidence="12">The sequence shown here is derived from an EMBL/GenBank/DDBJ whole genome shotgun (WGS) entry which is preliminary data.</text>
</comment>
<dbReference type="GO" id="GO:0034386">
    <property type="term" value="F:4-aminobutyrate:2-oxoglutarate transaminase activity"/>
    <property type="evidence" value="ECO:0007669"/>
    <property type="project" value="UniProtKB-EC"/>
</dbReference>
<evidence type="ECO:0000256" key="10">
    <source>
        <dbReference type="ARBA" id="ARBA00048021"/>
    </source>
</evidence>
<keyword evidence="7 11" id="KW-0663">Pyridoxal phosphate</keyword>
<keyword evidence="13" id="KW-1185">Reference proteome</keyword>
<protein>
    <recommendedName>
        <fullName evidence="4">4-aminobutyrate aminotransferase</fullName>
        <ecNumber evidence="3">2.6.1.19</ecNumber>
    </recommendedName>
    <alternativeName>
        <fullName evidence="9">GABA aminotransferase</fullName>
    </alternativeName>
    <alternativeName>
        <fullName evidence="8">Gamma-amino-N-butyrate transaminase</fullName>
    </alternativeName>
</protein>
<keyword evidence="6" id="KW-0808">Transferase</keyword>
<dbReference type="InterPro" id="IPR005814">
    <property type="entry name" value="Aminotrans_3"/>
</dbReference>
<evidence type="ECO:0000256" key="3">
    <source>
        <dbReference type="ARBA" id="ARBA00012912"/>
    </source>
</evidence>
<dbReference type="InterPro" id="IPR015424">
    <property type="entry name" value="PyrdxlP-dep_Trfase"/>
</dbReference>
<dbReference type="PROSITE" id="PS00600">
    <property type="entry name" value="AA_TRANSFER_CLASS_3"/>
    <property type="match status" value="1"/>
</dbReference>
<dbReference type="InterPro" id="IPR015421">
    <property type="entry name" value="PyrdxlP-dep_Trfase_major"/>
</dbReference>
<dbReference type="FunFam" id="3.40.640.10:FF:000029">
    <property type="entry name" value="4-aminobutyrate aminotransferase, mitochondrial"/>
    <property type="match status" value="1"/>
</dbReference>
<dbReference type="CDD" id="cd00610">
    <property type="entry name" value="OAT_like"/>
    <property type="match status" value="1"/>
</dbReference>
<dbReference type="NCBIfam" id="TIGR00699">
    <property type="entry name" value="GABAtrns_euk"/>
    <property type="match status" value="1"/>
</dbReference>
<evidence type="ECO:0000256" key="6">
    <source>
        <dbReference type="ARBA" id="ARBA00022679"/>
    </source>
</evidence>
<dbReference type="Pfam" id="PF00202">
    <property type="entry name" value="Aminotran_3"/>
    <property type="match status" value="1"/>
</dbReference>
<dbReference type="AlphaFoldDB" id="A0AAN6UM69"/>
<organism evidence="12 13">
    <name type="scientific">Trichocladium antarcticum</name>
    <dbReference type="NCBI Taxonomy" id="1450529"/>
    <lineage>
        <taxon>Eukaryota</taxon>
        <taxon>Fungi</taxon>
        <taxon>Dikarya</taxon>
        <taxon>Ascomycota</taxon>
        <taxon>Pezizomycotina</taxon>
        <taxon>Sordariomycetes</taxon>
        <taxon>Sordariomycetidae</taxon>
        <taxon>Sordariales</taxon>
        <taxon>Chaetomiaceae</taxon>
        <taxon>Trichocladium</taxon>
    </lineage>
</organism>
<evidence type="ECO:0000313" key="12">
    <source>
        <dbReference type="EMBL" id="KAK4135319.1"/>
    </source>
</evidence>
<proteinExistence type="inferred from homology"/>
<gene>
    <name evidence="12" type="ORF">BT67DRAFT_440989</name>
</gene>
<evidence type="ECO:0000256" key="1">
    <source>
        <dbReference type="ARBA" id="ARBA00001933"/>
    </source>
</evidence>
<accession>A0AAN6UM69</accession>
<evidence type="ECO:0000256" key="7">
    <source>
        <dbReference type="ARBA" id="ARBA00022898"/>
    </source>
</evidence>
<evidence type="ECO:0000256" key="4">
    <source>
        <dbReference type="ARBA" id="ARBA00018543"/>
    </source>
</evidence>
<evidence type="ECO:0000256" key="8">
    <source>
        <dbReference type="ARBA" id="ARBA00030204"/>
    </source>
</evidence>
<dbReference type="InterPro" id="IPR049704">
    <property type="entry name" value="Aminotrans_3_PPA_site"/>
</dbReference>
<dbReference type="Gene3D" id="3.90.1150.10">
    <property type="entry name" value="Aspartate Aminotransferase, domain 1"/>
    <property type="match status" value="1"/>
</dbReference>